<evidence type="ECO:0000313" key="4">
    <source>
        <dbReference type="Proteomes" id="UP000005262"/>
    </source>
</evidence>
<organism evidence="3 4">
    <name type="scientific">Desulfosporosinus meridiei (strain ATCC BAA-275 / DSM 13257 / KCTC 12902 / NCIMB 13706 / S10)</name>
    <dbReference type="NCBI Taxonomy" id="768704"/>
    <lineage>
        <taxon>Bacteria</taxon>
        <taxon>Bacillati</taxon>
        <taxon>Bacillota</taxon>
        <taxon>Clostridia</taxon>
        <taxon>Eubacteriales</taxon>
        <taxon>Desulfitobacteriaceae</taxon>
        <taxon>Desulfosporosinus</taxon>
    </lineage>
</organism>
<dbReference type="AlphaFoldDB" id="J7J2P1"/>
<keyword evidence="1" id="KW-0472">Membrane</keyword>
<proteinExistence type="predicted"/>
<dbReference type="STRING" id="768704.Desmer_3375"/>
<keyword evidence="1" id="KW-1133">Transmembrane helix</keyword>
<evidence type="ECO:0000313" key="3">
    <source>
        <dbReference type="EMBL" id="AFQ45241.1"/>
    </source>
</evidence>
<accession>J7J2P1</accession>
<dbReference type="HOGENOM" id="CLU_815528_0_0_9"/>
<gene>
    <name evidence="3" type="ordered locus">Desmer_3375</name>
</gene>
<evidence type="ECO:0000256" key="1">
    <source>
        <dbReference type="SAM" id="Phobius"/>
    </source>
</evidence>
<feature type="domain" description="DUF7847" evidence="2">
    <location>
        <begin position="118"/>
        <end position="265"/>
    </location>
</feature>
<protein>
    <recommendedName>
        <fullName evidence="2">DUF7847 domain-containing protein</fullName>
    </recommendedName>
</protein>
<dbReference type="RefSeq" id="WP_014904150.1">
    <property type="nucleotide sequence ID" value="NC_018515.1"/>
</dbReference>
<name>J7J2P1_DESMD</name>
<dbReference type="Proteomes" id="UP000005262">
    <property type="component" value="Chromosome"/>
</dbReference>
<feature type="transmembrane region" description="Helical" evidence="1">
    <location>
        <begin position="212"/>
        <end position="238"/>
    </location>
</feature>
<reference evidence="3 4" key="1">
    <citation type="journal article" date="2012" name="J. Bacteriol.">
        <title>Complete genome sequences of Desulfosporosinus orientis DSM765T, Desulfosporosinus youngiae DSM17734T, Desulfosporosinus meridiei DSM13257T, and Desulfosporosinus acidiphilus DSM22704T.</title>
        <authorList>
            <person name="Pester M."/>
            <person name="Brambilla E."/>
            <person name="Alazard D."/>
            <person name="Rattei T."/>
            <person name="Weinmaier T."/>
            <person name="Han J."/>
            <person name="Lucas S."/>
            <person name="Lapidus A."/>
            <person name="Cheng J.F."/>
            <person name="Goodwin L."/>
            <person name="Pitluck S."/>
            <person name="Peters L."/>
            <person name="Ovchinnikova G."/>
            <person name="Teshima H."/>
            <person name="Detter J.C."/>
            <person name="Han C.S."/>
            <person name="Tapia R."/>
            <person name="Land M.L."/>
            <person name="Hauser L."/>
            <person name="Kyrpides N.C."/>
            <person name="Ivanova N.N."/>
            <person name="Pagani I."/>
            <person name="Huntmann M."/>
            <person name="Wei C.L."/>
            <person name="Davenport K.W."/>
            <person name="Daligault H."/>
            <person name="Chain P.S."/>
            <person name="Chen A."/>
            <person name="Mavromatis K."/>
            <person name="Markowitz V."/>
            <person name="Szeto E."/>
            <person name="Mikhailova N."/>
            <person name="Pati A."/>
            <person name="Wagner M."/>
            <person name="Woyke T."/>
            <person name="Ollivier B."/>
            <person name="Klenk H.P."/>
            <person name="Spring S."/>
            <person name="Loy A."/>
        </authorList>
    </citation>
    <scope>NUCLEOTIDE SEQUENCE [LARGE SCALE GENOMIC DNA]</scope>
    <source>
        <strain evidence="4">ATCC BAA-275 / DSM 13257 / NCIMB 13706 / S10</strain>
    </source>
</reference>
<dbReference type="Pfam" id="PF25231">
    <property type="entry name" value="DUF7847"/>
    <property type="match status" value="1"/>
</dbReference>
<keyword evidence="4" id="KW-1185">Reference proteome</keyword>
<dbReference type="PANTHER" id="PTHR33133">
    <property type="entry name" value="OS08G0107100 PROTEIN-RELATED"/>
    <property type="match status" value="1"/>
</dbReference>
<dbReference type="InterPro" id="IPR057169">
    <property type="entry name" value="DUF7847"/>
</dbReference>
<feature type="transmembrane region" description="Helical" evidence="1">
    <location>
        <begin position="30"/>
        <end position="48"/>
    </location>
</feature>
<feature type="transmembrane region" description="Helical" evidence="1">
    <location>
        <begin position="85"/>
        <end position="108"/>
    </location>
</feature>
<dbReference type="PANTHER" id="PTHR33133:SF1">
    <property type="entry name" value="EXPRESSED PROTEIN-RELATED"/>
    <property type="match status" value="1"/>
</dbReference>
<dbReference type="EMBL" id="CP003629">
    <property type="protein sequence ID" value="AFQ45241.1"/>
    <property type="molecule type" value="Genomic_DNA"/>
</dbReference>
<dbReference type="eggNOG" id="ENOG502ZS1Z">
    <property type="taxonomic scope" value="Bacteria"/>
</dbReference>
<dbReference type="OrthoDB" id="1938448at2"/>
<evidence type="ECO:0000259" key="2">
    <source>
        <dbReference type="Pfam" id="PF25231"/>
    </source>
</evidence>
<sequence length="305" mass="33832">MEHQRVEKPLSFGEILDVTFRIIKDNFSRLFLLLFIFSGPLELLQSVGQSLAGTPFLRAPRSGQGMASFLESLQQTGTTGGMFDVIYSILWAFIVAPITYASLIIATDQIRKKEPLNISSILKRAFSRCWALLGGCIVYGLIMFALILGFGGLFAGFGSHLVVIILLSICAFCICLFLLTRWSFFFAAIVFEKVSPGLRKSWSLTRGNVWRLVGLYIVLMILVAILSAVIQLAVHFFLGNSVLASVLFSLVTLIISMVSYIAYAVIYFDLRVRNEAMDLQGMIETYSKTTKSGSSIELVETKPES</sequence>
<reference evidence="4" key="2">
    <citation type="submission" date="2012-08" db="EMBL/GenBank/DDBJ databases">
        <title>Finished genome of Desulfosporosinus meridiei DSM 13257.</title>
        <authorList>
            <person name="Huntemann M."/>
            <person name="Wei C.-L."/>
            <person name="Han J."/>
            <person name="Detter J.C."/>
            <person name="Han C."/>
            <person name="Davenport K."/>
            <person name="Daligault H."/>
            <person name="Erkkila T."/>
            <person name="Gu W."/>
            <person name="Munk A.C.C."/>
            <person name="Teshima H."/>
            <person name="Xu Y."/>
            <person name="Chain P."/>
            <person name="Tapia R."/>
            <person name="Chen A."/>
            <person name="Krypides N."/>
            <person name="Mavromatis K."/>
            <person name="Markowitz V."/>
            <person name="Szeto E."/>
            <person name="Ivanova N."/>
            <person name="Mikhailova N."/>
            <person name="Ovchinnikova G."/>
            <person name="Pagani I."/>
            <person name="Pati A."/>
            <person name="Goodwin L."/>
            <person name="Peters L."/>
            <person name="Pitluck S."/>
            <person name="Woyke T."/>
            <person name="Pester M."/>
            <person name="Spring S."/>
            <person name="Ollivier B."/>
            <person name="Rattei T."/>
            <person name="Klenk H.-P."/>
            <person name="Wagner M."/>
            <person name="Loy A."/>
        </authorList>
    </citation>
    <scope>NUCLEOTIDE SEQUENCE [LARGE SCALE GENOMIC DNA]</scope>
    <source>
        <strain evidence="4">ATCC BAA-275 / DSM 13257 / NCIMB 13706 / S10</strain>
    </source>
</reference>
<keyword evidence="1" id="KW-0812">Transmembrane</keyword>
<feature type="transmembrane region" description="Helical" evidence="1">
    <location>
        <begin position="129"/>
        <end position="155"/>
    </location>
</feature>
<feature type="transmembrane region" description="Helical" evidence="1">
    <location>
        <begin position="161"/>
        <end position="191"/>
    </location>
</feature>
<feature type="transmembrane region" description="Helical" evidence="1">
    <location>
        <begin position="244"/>
        <end position="268"/>
    </location>
</feature>
<dbReference type="KEGG" id="dmi:Desmer_3375"/>